<name>A0A7W2D769_9ACTN</name>
<organism evidence="1 2">
    <name type="scientific">Streptomyces himalayensis subsp. aureolus</name>
    <dbReference type="NCBI Taxonomy" id="2758039"/>
    <lineage>
        <taxon>Bacteria</taxon>
        <taxon>Bacillati</taxon>
        <taxon>Actinomycetota</taxon>
        <taxon>Actinomycetes</taxon>
        <taxon>Kitasatosporales</taxon>
        <taxon>Streptomycetaceae</taxon>
        <taxon>Streptomyces</taxon>
        <taxon>Streptomyces himalayensis</taxon>
    </lineage>
</organism>
<evidence type="ECO:0000313" key="1">
    <source>
        <dbReference type="EMBL" id="MBA4865928.1"/>
    </source>
</evidence>
<comment type="caution">
    <text evidence="1">The sequence shown here is derived from an EMBL/GenBank/DDBJ whole genome shotgun (WGS) entry which is preliminary data.</text>
</comment>
<dbReference type="AlphaFoldDB" id="A0A7W2D769"/>
<gene>
    <name evidence="1" type="ORF">H1V43_32205</name>
</gene>
<evidence type="ECO:0000313" key="2">
    <source>
        <dbReference type="Proteomes" id="UP000586976"/>
    </source>
</evidence>
<dbReference type="Proteomes" id="UP000586976">
    <property type="component" value="Unassembled WGS sequence"/>
</dbReference>
<dbReference type="EMBL" id="JACEQY010000049">
    <property type="protein sequence ID" value="MBA4865928.1"/>
    <property type="molecule type" value="Genomic_DNA"/>
</dbReference>
<reference evidence="1 2" key="1">
    <citation type="submission" date="2020-07" db="EMBL/GenBank/DDBJ databases">
        <title>Streptomyces isolated from Indian soil.</title>
        <authorList>
            <person name="Mandal S."/>
            <person name="Maiti P.K."/>
        </authorList>
    </citation>
    <scope>NUCLEOTIDE SEQUENCE [LARGE SCALE GENOMIC DNA]</scope>
    <source>
        <strain evidence="1 2">PSKA54</strain>
    </source>
</reference>
<keyword evidence="2" id="KW-1185">Reference proteome</keyword>
<dbReference type="RefSeq" id="WP_181867365.1">
    <property type="nucleotide sequence ID" value="NZ_JACEQY010000049.1"/>
</dbReference>
<accession>A0A7W2D769</accession>
<proteinExistence type="predicted"/>
<protein>
    <submittedName>
        <fullName evidence="1">Uncharacterized protein</fullName>
    </submittedName>
</protein>
<sequence length="67" mass="7567">MSAGYITTSESERYHTSEECPLFQRGRRGNEAQGIPPRPIVQLTPDEARQARQTRCPECCTSEEPTI</sequence>